<dbReference type="NCBIfam" id="TIGR00540">
    <property type="entry name" value="TPR_hemY_coli"/>
    <property type="match status" value="1"/>
</dbReference>
<organism evidence="12 13">
    <name type="scientific">Marinicella litoralis</name>
    <dbReference type="NCBI Taxonomy" id="644220"/>
    <lineage>
        <taxon>Bacteria</taxon>
        <taxon>Pseudomonadati</taxon>
        <taxon>Pseudomonadota</taxon>
        <taxon>Gammaproteobacteria</taxon>
        <taxon>Lysobacterales</taxon>
        <taxon>Marinicellaceae</taxon>
        <taxon>Marinicella</taxon>
    </lineage>
</organism>
<keyword evidence="4" id="KW-1003">Cell membrane</keyword>
<comment type="pathway">
    <text evidence="3">Porphyrin-containing compound metabolism; protoheme biosynthesis.</text>
</comment>
<evidence type="ECO:0000256" key="7">
    <source>
        <dbReference type="ARBA" id="ARBA00022989"/>
    </source>
</evidence>
<keyword evidence="5" id="KW-0997">Cell inner membrane</keyword>
<keyword evidence="7 10" id="KW-1133">Transmembrane helix</keyword>
<dbReference type="UniPathway" id="UPA00252"/>
<dbReference type="InterPro" id="IPR005254">
    <property type="entry name" value="Heme_biosyn_assoc_TPR_pro"/>
</dbReference>
<name>A0A4R6XYW1_9GAMM</name>
<gene>
    <name evidence="12" type="ORF">C8D91_0308</name>
</gene>
<evidence type="ECO:0000256" key="2">
    <source>
        <dbReference type="ARBA" id="ARBA00004429"/>
    </source>
</evidence>
<dbReference type="GO" id="GO:0042168">
    <property type="term" value="P:heme metabolic process"/>
    <property type="evidence" value="ECO:0007669"/>
    <property type="project" value="InterPro"/>
</dbReference>
<feature type="domain" description="HemY N-terminal" evidence="11">
    <location>
        <begin position="29"/>
        <end position="127"/>
    </location>
</feature>
<evidence type="ECO:0000259" key="11">
    <source>
        <dbReference type="Pfam" id="PF07219"/>
    </source>
</evidence>
<accession>A0A4R6XYW1</accession>
<dbReference type="InterPro" id="IPR011990">
    <property type="entry name" value="TPR-like_helical_dom_sf"/>
</dbReference>
<evidence type="ECO:0000256" key="5">
    <source>
        <dbReference type="ARBA" id="ARBA00022519"/>
    </source>
</evidence>
<evidence type="ECO:0000256" key="10">
    <source>
        <dbReference type="SAM" id="Phobius"/>
    </source>
</evidence>
<evidence type="ECO:0000256" key="9">
    <source>
        <dbReference type="ARBA" id="ARBA00023244"/>
    </source>
</evidence>
<evidence type="ECO:0000313" key="12">
    <source>
        <dbReference type="EMBL" id="TDR23447.1"/>
    </source>
</evidence>
<evidence type="ECO:0000256" key="3">
    <source>
        <dbReference type="ARBA" id="ARBA00004744"/>
    </source>
</evidence>
<reference evidence="12 13" key="1">
    <citation type="submission" date="2019-03" db="EMBL/GenBank/DDBJ databases">
        <title>Genomic Encyclopedia of Type Strains, Phase IV (KMG-IV): sequencing the most valuable type-strain genomes for metagenomic binning, comparative biology and taxonomic classification.</title>
        <authorList>
            <person name="Goeker M."/>
        </authorList>
    </citation>
    <scope>NUCLEOTIDE SEQUENCE [LARGE SCALE GENOMIC DNA]</scope>
    <source>
        <strain evidence="12 13">DSM 25488</strain>
    </source>
</reference>
<dbReference type="Proteomes" id="UP000295724">
    <property type="component" value="Unassembled WGS sequence"/>
</dbReference>
<dbReference type="Gene3D" id="1.25.40.10">
    <property type="entry name" value="Tetratricopeptide repeat domain"/>
    <property type="match status" value="2"/>
</dbReference>
<evidence type="ECO:0000256" key="4">
    <source>
        <dbReference type="ARBA" id="ARBA00022475"/>
    </source>
</evidence>
<comment type="subcellular location">
    <subcellularLocation>
        <location evidence="2">Cell inner membrane</location>
        <topology evidence="2">Multi-pass membrane protein</topology>
    </subcellularLocation>
</comment>
<dbReference type="InterPro" id="IPR039340">
    <property type="entry name" value="Tfc4/TFIIIC-102/Sfc4"/>
</dbReference>
<feature type="transmembrane region" description="Helical" evidence="10">
    <location>
        <begin position="44"/>
        <end position="65"/>
    </location>
</feature>
<dbReference type="GO" id="GO:0000127">
    <property type="term" value="C:transcription factor TFIIIC complex"/>
    <property type="evidence" value="ECO:0007669"/>
    <property type="project" value="TreeGrafter"/>
</dbReference>
<dbReference type="GO" id="GO:0006383">
    <property type="term" value="P:transcription by RNA polymerase III"/>
    <property type="evidence" value="ECO:0007669"/>
    <property type="project" value="InterPro"/>
</dbReference>
<dbReference type="PANTHER" id="PTHR23082">
    <property type="entry name" value="TRANSCRIPTION INITIATION FACTOR IIIC TFIIIC , POLYPEPTIDE 3-RELATED"/>
    <property type="match status" value="1"/>
</dbReference>
<proteinExistence type="predicted"/>
<evidence type="ECO:0000256" key="1">
    <source>
        <dbReference type="ARBA" id="ARBA00002962"/>
    </source>
</evidence>
<keyword evidence="9" id="KW-0627">Porphyrin biosynthesis</keyword>
<dbReference type="GO" id="GO:0006779">
    <property type="term" value="P:porphyrin-containing compound biosynthetic process"/>
    <property type="evidence" value="ECO:0007669"/>
    <property type="project" value="UniProtKB-KW"/>
</dbReference>
<dbReference type="SUPFAM" id="SSF48452">
    <property type="entry name" value="TPR-like"/>
    <property type="match status" value="1"/>
</dbReference>
<dbReference type="PANTHER" id="PTHR23082:SF0">
    <property type="entry name" value="GENERAL TRANSCRIPTION FACTOR 3C POLYPEPTIDE 3"/>
    <property type="match status" value="1"/>
</dbReference>
<dbReference type="AlphaFoldDB" id="A0A4R6XYW1"/>
<evidence type="ECO:0000256" key="6">
    <source>
        <dbReference type="ARBA" id="ARBA00022692"/>
    </source>
</evidence>
<keyword evidence="8 10" id="KW-0472">Membrane</keyword>
<dbReference type="EMBL" id="SNZB01000001">
    <property type="protein sequence ID" value="TDR23447.1"/>
    <property type="molecule type" value="Genomic_DNA"/>
</dbReference>
<evidence type="ECO:0000256" key="8">
    <source>
        <dbReference type="ARBA" id="ARBA00023136"/>
    </source>
</evidence>
<comment type="caution">
    <text evidence="12">The sequence shown here is derived from an EMBL/GenBank/DDBJ whole genome shotgun (WGS) entry which is preliminary data.</text>
</comment>
<keyword evidence="6 10" id="KW-0812">Transmembrane</keyword>
<dbReference type="InterPro" id="IPR010817">
    <property type="entry name" value="HemY_N"/>
</dbReference>
<dbReference type="Pfam" id="PF07219">
    <property type="entry name" value="HemY_N"/>
    <property type="match status" value="1"/>
</dbReference>
<protein>
    <submittedName>
        <fullName evidence="12">Heme biosynthesis-associated TPR repeat protein</fullName>
    </submittedName>
</protein>
<dbReference type="GO" id="GO:0005886">
    <property type="term" value="C:plasma membrane"/>
    <property type="evidence" value="ECO:0007669"/>
    <property type="project" value="UniProtKB-SubCell"/>
</dbReference>
<evidence type="ECO:0000313" key="13">
    <source>
        <dbReference type="Proteomes" id="UP000295724"/>
    </source>
</evidence>
<dbReference type="RefSeq" id="WP_099017910.1">
    <property type="nucleotide sequence ID" value="NZ_NIHB01000001.1"/>
</dbReference>
<sequence length="394" mass="44502">MLKTIKIVILILLLLLAAWLTPKLINNPGLIQIELLGYQIQMTAIAAGILLVLVFLSIWLVFGLLKAPKKAVHHLTANQSRKKFARGLLALSEGKWSQAEKLLLASAEKSPTPELSYMAAARAAVAQNNLEQAEAHLDLAEKVIDNPLTVDLTRCEIWIKSGQAERALPLLETILKTYPNNPRAVHLLTQASQQTQDWKLLQNTIPKAEKLKLINHQQSNQLKQQVTMARFAEAADQAELQDIWQNLSKKQQSKYSHTYCENGLRLGAYQEITSHIEKAQKYQFDEQLVAYWSALPHNLNHRLKVAEKWLVQHPKKASVLLCNAKLQMAKKQWDKAESLLLEVLKVAPSAEINQLLGLIYQEKDQPDKALNHFRESVVPNNHAISVIDEHELNS</sequence>
<comment type="function">
    <text evidence="1">Involved in a late step of protoheme IX synthesis.</text>
</comment>
<dbReference type="OrthoDB" id="7053339at2"/>
<keyword evidence="13" id="KW-1185">Reference proteome</keyword>